<reference evidence="2" key="1">
    <citation type="submission" date="2020-08" db="EMBL/GenBank/DDBJ databases">
        <title>A bifunctional nitrone conjugated secondary metabolite targeting the ribosome.</title>
        <authorList>
            <person name="Limbrick E.M."/>
            <person name="Graf M."/>
            <person name="Derewacz D.K."/>
            <person name="Nguyen F."/>
            <person name="Spraggins J.M."/>
            <person name="Wieland M."/>
            <person name="Ynigez-Gutierrez A.E."/>
            <person name="Reisman B.J."/>
            <person name="Zinshteyn B."/>
            <person name="McCulloch K."/>
            <person name="Iverson T.M."/>
            <person name="Green R."/>
            <person name="Wilson D.N."/>
            <person name="Bachmann B.O."/>
        </authorList>
    </citation>
    <scope>NUCLEOTIDE SEQUENCE</scope>
    <source>
        <strain evidence="2">Africana</strain>
    </source>
</reference>
<dbReference type="GO" id="GO:0016787">
    <property type="term" value="F:hydrolase activity"/>
    <property type="evidence" value="ECO:0007669"/>
    <property type="project" value="UniProtKB-KW"/>
</dbReference>
<dbReference type="PANTHER" id="PTHR37017">
    <property type="entry name" value="AB HYDROLASE-1 DOMAIN-CONTAINING PROTEIN-RELATED"/>
    <property type="match status" value="1"/>
</dbReference>
<keyword evidence="2" id="KW-0378">Hydrolase</keyword>
<dbReference type="Gene3D" id="3.40.50.1820">
    <property type="entry name" value="alpha/beta hydrolase"/>
    <property type="match status" value="1"/>
</dbReference>
<dbReference type="InterPro" id="IPR052897">
    <property type="entry name" value="Sec-Metab_Biosynth_Hydrolase"/>
</dbReference>
<proteinExistence type="predicted"/>
<name>A0A7D6CET9_9ACTN</name>
<evidence type="ECO:0000313" key="2">
    <source>
        <dbReference type="EMBL" id="QLK00570.1"/>
    </source>
</evidence>
<dbReference type="InterPro" id="IPR029058">
    <property type="entry name" value="AB_hydrolase_fold"/>
</dbReference>
<evidence type="ECO:0000259" key="1">
    <source>
        <dbReference type="Pfam" id="PF12697"/>
    </source>
</evidence>
<feature type="domain" description="AB hydrolase-1" evidence="1">
    <location>
        <begin position="39"/>
        <end position="181"/>
    </location>
</feature>
<organism evidence="2">
    <name type="scientific">Micromonospora carbonacea</name>
    <dbReference type="NCBI Taxonomy" id="47853"/>
    <lineage>
        <taxon>Bacteria</taxon>
        <taxon>Bacillati</taxon>
        <taxon>Actinomycetota</taxon>
        <taxon>Actinomycetes</taxon>
        <taxon>Micromonosporales</taxon>
        <taxon>Micromonosporaceae</taxon>
        <taxon>Micromonospora</taxon>
    </lineage>
</organism>
<dbReference type="AlphaFoldDB" id="A0A7D6CET9"/>
<gene>
    <name evidence="2" type="ORF">HZU44_11425</name>
</gene>
<dbReference type="SUPFAM" id="SSF53474">
    <property type="entry name" value="alpha/beta-Hydrolases"/>
    <property type="match status" value="1"/>
</dbReference>
<dbReference type="PANTHER" id="PTHR37017:SF11">
    <property type="entry name" value="ESTERASE_LIPASE_THIOESTERASE DOMAIN-CONTAINING PROTEIN"/>
    <property type="match status" value="1"/>
</dbReference>
<dbReference type="EMBL" id="CP058905">
    <property type="protein sequence ID" value="QLK00570.1"/>
    <property type="molecule type" value="Genomic_DNA"/>
</dbReference>
<protein>
    <submittedName>
        <fullName evidence="2">Alpha/beta hydrolase</fullName>
    </submittedName>
</protein>
<accession>A0A7D6CET9</accession>
<dbReference type="InterPro" id="IPR000073">
    <property type="entry name" value="AB_hydrolase_1"/>
</dbReference>
<dbReference type="Pfam" id="PF12697">
    <property type="entry name" value="Abhydrolase_6"/>
    <property type="match status" value="1"/>
</dbReference>
<sequence>MGGWQVGQSATAAHRRCCWCTTRSPIRAAGVARSGPAPISVRMSSLCRTRCAVWLRTVGTWRPPRRWLTGRCCWSGTAMAAPSCPWRRRGPTTWREIFAADVPASTAAVMAVSQRPADLATLRQPSGEPAWKTIPSWTLVAKDDQVIPAATQRFMANRASAHVVGVRASHVAMTSRPDVTLALILQAASHH</sequence>